<accession>A0A5M8BCQ0</accession>
<protein>
    <submittedName>
        <fullName evidence="1">Abi family protein</fullName>
    </submittedName>
</protein>
<dbReference type="RefSeq" id="WP_150081979.1">
    <property type="nucleotide sequence ID" value="NZ_VWRN01000006.1"/>
</dbReference>
<dbReference type="InterPro" id="IPR017034">
    <property type="entry name" value="Abi_system_AbiD/AbiF"/>
</dbReference>
<comment type="caution">
    <text evidence="1">The sequence shown here is derived from an EMBL/GenBank/DDBJ whole genome shotgun (WGS) entry which is preliminary data.</text>
</comment>
<proteinExistence type="predicted"/>
<dbReference type="AlphaFoldDB" id="A0A5M8BCQ0"/>
<dbReference type="Pfam" id="PF07751">
    <property type="entry name" value="Abi_2"/>
    <property type="match status" value="1"/>
</dbReference>
<dbReference type="Proteomes" id="UP000324324">
    <property type="component" value="Unassembled WGS sequence"/>
</dbReference>
<evidence type="ECO:0000313" key="1">
    <source>
        <dbReference type="EMBL" id="KAA6133143.1"/>
    </source>
</evidence>
<dbReference type="PIRSF" id="PIRSF034934">
    <property type="entry name" value="AbiF_AbiD"/>
    <property type="match status" value="1"/>
</dbReference>
<dbReference type="EMBL" id="VWRN01000006">
    <property type="protein sequence ID" value="KAA6133143.1"/>
    <property type="molecule type" value="Genomic_DNA"/>
</dbReference>
<sequence>MKIPFGKPATTHAQQVALLQRRGMMIDDPAEAEACLRHLNYYRLAAYWLPFEQDHTNHIFRPGSRFADVMNLYAFDRALRLHVLDAIERLEVSMRSQWAYQLAHRYGPHAHLDVALAFKPHLWRLNLDKLAEEVGRSDEVFIKHLKATYAEPLPPVWAVCEVMTLGLLSRWYNNLKPMPARRAIAMEYGVDEKVWESWLRHLSLVRNTCAHHCRLWNREFTITPVLPRNKPAALRDGFQHGSRKLYNSLVILTHCMRRISPKQSWCADLKKLITQYAVPVQAMGFPHGWERMEIWREITA</sequence>
<name>A0A5M8BCQ0_9BURK</name>
<dbReference type="InterPro" id="IPR011664">
    <property type="entry name" value="Abi_system_AbiD/AbiF-like"/>
</dbReference>
<organism evidence="1 2">
    <name type="scientific">Cupriavidus cauae</name>
    <dbReference type="NCBI Taxonomy" id="2608999"/>
    <lineage>
        <taxon>Bacteria</taxon>
        <taxon>Pseudomonadati</taxon>
        <taxon>Pseudomonadota</taxon>
        <taxon>Betaproteobacteria</taxon>
        <taxon>Burkholderiales</taxon>
        <taxon>Burkholderiaceae</taxon>
        <taxon>Cupriavidus</taxon>
    </lineage>
</organism>
<keyword evidence="2" id="KW-1185">Reference proteome</keyword>
<evidence type="ECO:0000313" key="2">
    <source>
        <dbReference type="Proteomes" id="UP000324324"/>
    </source>
</evidence>
<reference evidence="1 2" key="1">
    <citation type="submission" date="2019-09" db="EMBL/GenBank/DDBJ databases">
        <title>Isolation of a novel species in the genus Cupriavidus from patients with sepsis using whole genome sequencing.</title>
        <authorList>
            <person name="Kweon O.J."/>
            <person name="Lee M.-K."/>
        </authorList>
    </citation>
    <scope>NUCLEOTIDE SEQUENCE [LARGE SCALE GENOMIC DNA]</scope>
    <source>
        <strain evidence="1 2">MKL-01</strain>
    </source>
</reference>
<gene>
    <name evidence="1" type="ORF">F1599_01625</name>
</gene>